<protein>
    <submittedName>
        <fullName evidence="3">Integrase core domain containing protein</fullName>
    </submittedName>
</protein>
<evidence type="ECO:0000313" key="4">
    <source>
        <dbReference type="Proteomes" id="UP000693970"/>
    </source>
</evidence>
<dbReference type="GO" id="GO:0015074">
    <property type="term" value="P:DNA integration"/>
    <property type="evidence" value="ECO:0007669"/>
    <property type="project" value="InterPro"/>
</dbReference>
<comment type="caution">
    <text evidence="3">The sequence shown here is derived from an EMBL/GenBank/DDBJ whole genome shotgun (WGS) entry which is preliminary data.</text>
</comment>
<keyword evidence="4" id="KW-1185">Reference proteome</keyword>
<name>A0A9K3PCE8_9STRA</name>
<evidence type="ECO:0000256" key="1">
    <source>
        <dbReference type="SAM" id="MobiDB-lite"/>
    </source>
</evidence>
<dbReference type="PANTHER" id="PTHR37984:SF5">
    <property type="entry name" value="PROTEIN NYNRIN-LIKE"/>
    <property type="match status" value="1"/>
</dbReference>
<evidence type="ECO:0000259" key="2">
    <source>
        <dbReference type="PROSITE" id="PS50994"/>
    </source>
</evidence>
<reference evidence="3" key="1">
    <citation type="journal article" date="2021" name="Sci. Rep.">
        <title>Diploid genomic architecture of Nitzschia inconspicua, an elite biomass production diatom.</title>
        <authorList>
            <person name="Oliver A."/>
            <person name="Podell S."/>
            <person name="Pinowska A."/>
            <person name="Traller J.C."/>
            <person name="Smith S.R."/>
            <person name="McClure R."/>
            <person name="Beliaev A."/>
            <person name="Bohutskyi P."/>
            <person name="Hill E.A."/>
            <person name="Rabines A."/>
            <person name="Zheng H."/>
            <person name="Allen L.Z."/>
            <person name="Kuo A."/>
            <person name="Grigoriev I.V."/>
            <person name="Allen A.E."/>
            <person name="Hazlebeck D."/>
            <person name="Allen E.E."/>
        </authorList>
    </citation>
    <scope>NUCLEOTIDE SEQUENCE</scope>
    <source>
        <strain evidence="3">Hildebrandi</strain>
    </source>
</reference>
<dbReference type="PANTHER" id="PTHR37984">
    <property type="entry name" value="PROTEIN CBG26694"/>
    <property type="match status" value="1"/>
</dbReference>
<sequence>MATYSSDEDDDNLSDAEVVPANVRVPVVGELQHYMEDDDTRDPAEATSIMITLCFAYIPDFSTDVLPFNHKIFDNNKRQHKPSLQVLKDEIKRRDPSLRGYKNKPLASLLQYKTACENRIKDSTQAPDTSTGNGTTTRITIDDRLRLIEAFLSDKAKGKLASTQQCLTRQELDARNSDLAVEDYFETVSQVFNDESWTPTTESLPDLHPDLADARDLPLKEYRTTRAKVKEKYNEMRHYLHAIVLNWEQSGNGGQQRSDDAEDWDTFDPLLLTRQRRKRPSNHSAALEPSSLQCHPVSDNLVGDVEERQLMEVQEREIQHQRFHEKFNRLMFNIDLDGNGLDGNPPIVPRSSQQLTNESHQQLLEICFAYQSGDDERWRSVFHKYNTKIYDVIKNYHAKILTNVDGDDVPKLYFGDRIAVPQREVFAVIRDCHVSRSRHTKQNATFAFVRKMYGNITQRMVNTFIQMCPTCIRRPPIIKPLKGAASPIMSAAFRDRFQVDLVDMQDQATEDIRGVMCNFIVVLKDHFTRLSYCEPIPRKQPIFFAEVLCRIFGLIGPPKLLHSDNGNEFTSQELIEAIKDLDENILSVFGRPRKPIDQGSVEVRNKMVKSVLSDIQDEQRREGNSQIGLPSWDT</sequence>
<dbReference type="InterPro" id="IPR050951">
    <property type="entry name" value="Retrovirus_Pol_polyprotein"/>
</dbReference>
<feature type="compositionally biased region" description="Polar residues" evidence="1">
    <location>
        <begin position="624"/>
        <end position="634"/>
    </location>
</feature>
<organism evidence="3 4">
    <name type="scientific">Nitzschia inconspicua</name>
    <dbReference type="NCBI Taxonomy" id="303405"/>
    <lineage>
        <taxon>Eukaryota</taxon>
        <taxon>Sar</taxon>
        <taxon>Stramenopiles</taxon>
        <taxon>Ochrophyta</taxon>
        <taxon>Bacillariophyta</taxon>
        <taxon>Bacillariophyceae</taxon>
        <taxon>Bacillariophycidae</taxon>
        <taxon>Bacillariales</taxon>
        <taxon>Bacillariaceae</taxon>
        <taxon>Nitzschia</taxon>
    </lineage>
</organism>
<reference evidence="3" key="2">
    <citation type="submission" date="2021-04" db="EMBL/GenBank/DDBJ databases">
        <authorList>
            <person name="Podell S."/>
        </authorList>
    </citation>
    <scope>NUCLEOTIDE SEQUENCE</scope>
    <source>
        <strain evidence="3">Hildebrandi</strain>
    </source>
</reference>
<proteinExistence type="predicted"/>
<dbReference type="Proteomes" id="UP000693970">
    <property type="component" value="Unassembled WGS sequence"/>
</dbReference>
<dbReference type="InterPro" id="IPR001584">
    <property type="entry name" value="Integrase_cat-core"/>
</dbReference>
<gene>
    <name evidence="3" type="ORF">IV203_024964</name>
</gene>
<feature type="region of interest" description="Disordered" evidence="1">
    <location>
        <begin position="615"/>
        <end position="634"/>
    </location>
</feature>
<dbReference type="OrthoDB" id="7552853at2759"/>
<dbReference type="AlphaFoldDB" id="A0A9K3PCE8"/>
<accession>A0A9K3PCE8</accession>
<feature type="domain" description="Integrase catalytic" evidence="2">
    <location>
        <begin position="483"/>
        <end position="634"/>
    </location>
</feature>
<evidence type="ECO:0000313" key="3">
    <source>
        <dbReference type="EMBL" id="KAG7339914.1"/>
    </source>
</evidence>
<dbReference type="PROSITE" id="PS50994">
    <property type="entry name" value="INTEGRASE"/>
    <property type="match status" value="1"/>
</dbReference>
<dbReference type="EMBL" id="JAGRRH010000029">
    <property type="protein sequence ID" value="KAG7339914.1"/>
    <property type="molecule type" value="Genomic_DNA"/>
</dbReference>